<sequence length="213" mass="23917">MHSQQLFETPDYYVTAGNLVDARIGVGDLTGDMFDVADVYAAAATIHAPIQEAVKIGGDLFSSAAKERLQDLTHDLINARYLGMVAQEIERLDILTLHTITELQAALRQDDFYAHQIVDTDFSGFLFWLCYDGAGTFRRKQEIYRGVVAHREFFETHVLPAPPTRRAAAIYELMRGSCSTSRFYQEIAAYHDEASSELYELLQQTLGQDQAVA</sequence>
<dbReference type="Proteomes" id="UP000199286">
    <property type="component" value="Unassembled WGS sequence"/>
</dbReference>
<organism evidence="1 2">
    <name type="scientific">Citreimonas salinaria</name>
    <dbReference type="NCBI Taxonomy" id="321339"/>
    <lineage>
        <taxon>Bacteria</taxon>
        <taxon>Pseudomonadati</taxon>
        <taxon>Pseudomonadota</taxon>
        <taxon>Alphaproteobacteria</taxon>
        <taxon>Rhodobacterales</taxon>
        <taxon>Roseobacteraceae</taxon>
        <taxon>Citreimonas</taxon>
    </lineage>
</organism>
<gene>
    <name evidence="1" type="ORF">SAMN05444340_11525</name>
</gene>
<dbReference type="AlphaFoldDB" id="A0A1H3M036"/>
<name>A0A1H3M036_9RHOB</name>
<evidence type="ECO:0000313" key="1">
    <source>
        <dbReference type="EMBL" id="SDY69943.1"/>
    </source>
</evidence>
<proteinExistence type="predicted"/>
<keyword evidence="2" id="KW-1185">Reference proteome</keyword>
<dbReference type="RefSeq" id="WP_089884666.1">
    <property type="nucleotide sequence ID" value="NZ_FNPF01000015.1"/>
</dbReference>
<evidence type="ECO:0000313" key="2">
    <source>
        <dbReference type="Proteomes" id="UP000199286"/>
    </source>
</evidence>
<dbReference type="EMBL" id="FNPF01000015">
    <property type="protein sequence ID" value="SDY69943.1"/>
    <property type="molecule type" value="Genomic_DNA"/>
</dbReference>
<reference evidence="1 2" key="1">
    <citation type="submission" date="2016-10" db="EMBL/GenBank/DDBJ databases">
        <authorList>
            <person name="de Groot N.N."/>
        </authorList>
    </citation>
    <scope>NUCLEOTIDE SEQUENCE [LARGE SCALE GENOMIC DNA]</scope>
    <source>
        <strain evidence="1 2">DSM 26880</strain>
    </source>
</reference>
<protein>
    <submittedName>
        <fullName evidence="1">Uncharacterized protein</fullName>
    </submittedName>
</protein>
<dbReference type="STRING" id="321339.SAMN05444340_11525"/>
<accession>A0A1H3M036</accession>